<keyword evidence="8 10" id="KW-0675">Receptor</keyword>
<dbReference type="GO" id="GO:0071880">
    <property type="term" value="P:adenylate cyclase-activating adrenergic receptor signaling pathway"/>
    <property type="evidence" value="ECO:0007669"/>
    <property type="project" value="TreeGrafter"/>
</dbReference>
<dbReference type="InterPro" id="IPR000276">
    <property type="entry name" value="GPCR_Rhodpsn"/>
</dbReference>
<evidence type="ECO:0000256" key="4">
    <source>
        <dbReference type="ARBA" id="ARBA00022989"/>
    </source>
</evidence>
<feature type="transmembrane region" description="Helical" evidence="11">
    <location>
        <begin position="150"/>
        <end position="172"/>
    </location>
</feature>
<dbReference type="GO" id="GO:0005886">
    <property type="term" value="C:plasma membrane"/>
    <property type="evidence" value="ECO:0007669"/>
    <property type="project" value="UniProtKB-SubCell"/>
</dbReference>
<dbReference type="InterPro" id="IPR017452">
    <property type="entry name" value="GPCR_Rhodpsn_7TM"/>
</dbReference>
<feature type="transmembrane region" description="Helical" evidence="11">
    <location>
        <begin position="289"/>
        <end position="305"/>
    </location>
</feature>
<dbReference type="SMART" id="SM01381">
    <property type="entry name" value="7TM_GPCR_Srsx"/>
    <property type="match status" value="1"/>
</dbReference>
<evidence type="ECO:0000256" key="5">
    <source>
        <dbReference type="ARBA" id="ARBA00023040"/>
    </source>
</evidence>
<dbReference type="OMA" id="RWPLGGY"/>
<evidence type="ECO:0000256" key="3">
    <source>
        <dbReference type="ARBA" id="ARBA00022692"/>
    </source>
</evidence>
<evidence type="ECO:0000313" key="14">
    <source>
        <dbReference type="Proteomes" id="UP000887567"/>
    </source>
</evidence>
<dbReference type="AlphaFoldDB" id="A0A913WRV0"/>
<dbReference type="GeneID" id="110232323"/>
<evidence type="ECO:0000256" key="10">
    <source>
        <dbReference type="RuleBase" id="RU000688"/>
    </source>
</evidence>
<keyword evidence="7" id="KW-1015">Disulfide bond</keyword>
<dbReference type="PROSITE" id="PS50262">
    <property type="entry name" value="G_PROTEIN_RECEP_F1_2"/>
    <property type="match status" value="1"/>
</dbReference>
<evidence type="ECO:0000256" key="8">
    <source>
        <dbReference type="ARBA" id="ARBA00023170"/>
    </source>
</evidence>
<evidence type="ECO:0000256" key="9">
    <source>
        <dbReference type="ARBA" id="ARBA00023224"/>
    </source>
</evidence>
<dbReference type="KEGG" id="epa:110232323"/>
<evidence type="ECO:0000313" key="13">
    <source>
        <dbReference type="EnsemblMetazoa" id="XP_020893158.1"/>
    </source>
</evidence>
<comment type="similarity">
    <text evidence="10">Belongs to the G-protein coupled receptor 1 family.</text>
</comment>
<feature type="transmembrane region" description="Helical" evidence="11">
    <location>
        <begin position="247"/>
        <end position="269"/>
    </location>
</feature>
<accession>A0A913WRV0</accession>
<keyword evidence="14" id="KW-1185">Reference proteome</keyword>
<evidence type="ECO:0000256" key="6">
    <source>
        <dbReference type="ARBA" id="ARBA00023136"/>
    </source>
</evidence>
<dbReference type="PANTHER" id="PTHR24248:SF199">
    <property type="entry name" value="IP13425P-RELATED"/>
    <property type="match status" value="1"/>
</dbReference>
<dbReference type="PRINTS" id="PR00237">
    <property type="entry name" value="GPCRRHODOPSN"/>
</dbReference>
<dbReference type="CDD" id="cd14967">
    <property type="entry name" value="7tmA_amine_R-like"/>
    <property type="match status" value="1"/>
</dbReference>
<feature type="transmembrane region" description="Helical" evidence="11">
    <location>
        <begin position="70"/>
        <end position="94"/>
    </location>
</feature>
<feature type="domain" description="G-protein coupled receptors family 1 profile" evidence="12">
    <location>
        <begin position="50"/>
        <end position="302"/>
    </location>
</feature>
<keyword evidence="2" id="KW-1003">Cell membrane</keyword>
<dbReference type="RefSeq" id="XP_020893158.1">
    <property type="nucleotide sequence ID" value="XM_021037499.2"/>
</dbReference>
<dbReference type="OrthoDB" id="5957871at2759"/>
<evidence type="ECO:0000256" key="1">
    <source>
        <dbReference type="ARBA" id="ARBA00004651"/>
    </source>
</evidence>
<name>A0A913WRV0_EXADI</name>
<sequence length="360" mass="40384">MGNETVMLYNHKLFNTTANTSSLVCGELSPAFTITGLTCMGTIVVLSVSGNSLVCFVIARFSRLRTISNYLVFSLAVSDMMVALSVLPFDIIYWVYFPSWPLGGYVCNLWNSSFFVFLTASVLNLLAICTDRFVAVVFALRYKDIMNTQIVKVIIAAIWAYSFSIGAILFAVLVPPQDHTYTFELHPAFHGFLLVGNVFVPFCIMIGLYFKIYLIARDHARRVGIISITSDLHVFDMIGRELRVAKTFGIVVVTFLLCWMPFEVINVAILIDEGVESCSMEIADTVSCWFAYLQIAANPAIYAFANSKFRKAFKRIICTQRNELDDSTLKSTNYREGDVQSVRVGRNTDQCSEQDNGESR</sequence>
<keyword evidence="3 10" id="KW-0812">Transmembrane</keyword>
<dbReference type="EnsemblMetazoa" id="XM_021037499.2">
    <property type="protein sequence ID" value="XP_020893158.1"/>
    <property type="gene ID" value="LOC110232323"/>
</dbReference>
<dbReference type="GO" id="GO:0004993">
    <property type="term" value="F:G protein-coupled serotonin receptor activity"/>
    <property type="evidence" value="ECO:0007669"/>
    <property type="project" value="UniProtKB-ARBA"/>
</dbReference>
<dbReference type="PANTHER" id="PTHR24248">
    <property type="entry name" value="ADRENERGIC RECEPTOR-RELATED G-PROTEIN COUPLED RECEPTOR"/>
    <property type="match status" value="1"/>
</dbReference>
<feature type="transmembrane region" description="Helical" evidence="11">
    <location>
        <begin position="114"/>
        <end position="138"/>
    </location>
</feature>
<dbReference type="Gene3D" id="1.20.1070.10">
    <property type="entry name" value="Rhodopsin 7-helix transmembrane proteins"/>
    <property type="match status" value="1"/>
</dbReference>
<evidence type="ECO:0000256" key="7">
    <source>
        <dbReference type="ARBA" id="ARBA00023157"/>
    </source>
</evidence>
<dbReference type="GO" id="GO:0043410">
    <property type="term" value="P:positive regulation of MAPK cascade"/>
    <property type="evidence" value="ECO:0007669"/>
    <property type="project" value="TreeGrafter"/>
</dbReference>
<keyword evidence="4 11" id="KW-1133">Transmembrane helix</keyword>
<evidence type="ECO:0000256" key="2">
    <source>
        <dbReference type="ARBA" id="ARBA00022475"/>
    </source>
</evidence>
<feature type="transmembrane region" description="Helical" evidence="11">
    <location>
        <begin position="31"/>
        <end position="58"/>
    </location>
</feature>
<reference evidence="13" key="1">
    <citation type="submission" date="2022-11" db="UniProtKB">
        <authorList>
            <consortium name="EnsemblMetazoa"/>
        </authorList>
    </citation>
    <scope>IDENTIFICATION</scope>
</reference>
<proteinExistence type="inferred from homology"/>
<comment type="subcellular location">
    <subcellularLocation>
        <location evidence="1">Cell membrane</location>
        <topology evidence="1">Multi-pass membrane protein</topology>
    </subcellularLocation>
</comment>
<dbReference type="Pfam" id="PF00001">
    <property type="entry name" value="7tm_1"/>
    <property type="match status" value="1"/>
</dbReference>
<evidence type="ECO:0000259" key="12">
    <source>
        <dbReference type="PROSITE" id="PS50262"/>
    </source>
</evidence>
<keyword evidence="5 10" id="KW-0297">G-protein coupled receptor</keyword>
<feature type="transmembrane region" description="Helical" evidence="11">
    <location>
        <begin position="192"/>
        <end position="214"/>
    </location>
</feature>
<evidence type="ECO:0000256" key="11">
    <source>
        <dbReference type="SAM" id="Phobius"/>
    </source>
</evidence>
<dbReference type="SUPFAM" id="SSF81321">
    <property type="entry name" value="Family A G protein-coupled receptor-like"/>
    <property type="match status" value="1"/>
</dbReference>
<keyword evidence="9 10" id="KW-0807">Transducer</keyword>
<organism evidence="13 14">
    <name type="scientific">Exaiptasia diaphana</name>
    <name type="common">Tropical sea anemone</name>
    <name type="synonym">Aiptasia pulchella</name>
    <dbReference type="NCBI Taxonomy" id="2652724"/>
    <lineage>
        <taxon>Eukaryota</taxon>
        <taxon>Metazoa</taxon>
        <taxon>Cnidaria</taxon>
        <taxon>Anthozoa</taxon>
        <taxon>Hexacorallia</taxon>
        <taxon>Actiniaria</taxon>
        <taxon>Aiptasiidae</taxon>
        <taxon>Exaiptasia</taxon>
    </lineage>
</organism>
<dbReference type="Proteomes" id="UP000887567">
    <property type="component" value="Unplaced"/>
</dbReference>
<dbReference type="PROSITE" id="PS00237">
    <property type="entry name" value="G_PROTEIN_RECEP_F1_1"/>
    <property type="match status" value="1"/>
</dbReference>
<keyword evidence="6 11" id="KW-0472">Membrane</keyword>
<protein>
    <recommendedName>
        <fullName evidence="12">G-protein coupled receptors family 1 profile domain-containing protein</fullName>
    </recommendedName>
</protein>